<evidence type="ECO:0008006" key="3">
    <source>
        <dbReference type="Google" id="ProtNLM"/>
    </source>
</evidence>
<dbReference type="InterPro" id="IPR012334">
    <property type="entry name" value="Pectin_lyas_fold"/>
</dbReference>
<dbReference type="EMBL" id="CP011125">
    <property type="protein sequence ID" value="AKF09891.1"/>
    <property type="molecule type" value="Genomic_DNA"/>
</dbReference>
<sequence length="494" mass="49417">MRRGLVGVAIAVLLASCDGDASECDADAIRAALASASSGDVVRVGACRVRGPFVVGQGVTLEGVGAESVIEVAEGELGVELTGGALARLTIESRGRAGVAIGGAGEVDDVEVRAARGIALAVRPGASGALHAVRLVGEVTAENADDTRWVLVAPGPQTATGCAAATCACEPGAIDGERTCDALGRWATMTATHGLVVEGTVVADDVEVLGLARVGVLVRDASATFDALHVADTIGAAVVASESELVCRDCTIERTREGLRGQPSYALITGGGTLTTEALRLTDNDRYGAVAAGGAIDHAGLVAEQQGDVVVWAAGVESLALRALERDETIRTSIADGEFAGVVISDSAHVSISDVTIASVGSSRRPVGLIGAIEIGDGLHVIRSLEDVVMARVEVSGAARAGIVLDVGGAATLPRFEQVSVDARGSALGAVAGAPVAGTDTLQVATPPGGWDSGIERLGDAVTNDAAFTGALDAVLSAMPPSATEVLGVVAPMY</sequence>
<dbReference type="Proteomes" id="UP000034883">
    <property type="component" value="Chromosome"/>
</dbReference>
<organism evidence="1 2">
    <name type="scientific">Sandaracinus amylolyticus</name>
    <dbReference type="NCBI Taxonomy" id="927083"/>
    <lineage>
        <taxon>Bacteria</taxon>
        <taxon>Pseudomonadati</taxon>
        <taxon>Myxococcota</taxon>
        <taxon>Polyangia</taxon>
        <taxon>Polyangiales</taxon>
        <taxon>Sandaracinaceae</taxon>
        <taxon>Sandaracinus</taxon>
    </lineage>
</organism>
<evidence type="ECO:0000313" key="2">
    <source>
        <dbReference type="Proteomes" id="UP000034883"/>
    </source>
</evidence>
<dbReference type="KEGG" id="samy:DB32_007040"/>
<dbReference type="InterPro" id="IPR011050">
    <property type="entry name" value="Pectin_lyase_fold/virulence"/>
</dbReference>
<dbReference type="RefSeq" id="WP_053236898.1">
    <property type="nucleotide sequence ID" value="NZ_CP011125.1"/>
</dbReference>
<gene>
    <name evidence="1" type="ORF">DB32_007040</name>
</gene>
<dbReference type="AlphaFoldDB" id="A0A0F6YL33"/>
<evidence type="ECO:0000313" key="1">
    <source>
        <dbReference type="EMBL" id="AKF09891.1"/>
    </source>
</evidence>
<protein>
    <recommendedName>
        <fullName evidence="3">Lipoprotein</fullName>
    </recommendedName>
</protein>
<keyword evidence="2" id="KW-1185">Reference proteome</keyword>
<proteinExistence type="predicted"/>
<reference evidence="1 2" key="1">
    <citation type="submission" date="2015-03" db="EMBL/GenBank/DDBJ databases">
        <title>Genome assembly of Sandaracinus amylolyticus DSM 53668.</title>
        <authorList>
            <person name="Sharma G."/>
            <person name="Subramanian S."/>
        </authorList>
    </citation>
    <scope>NUCLEOTIDE SEQUENCE [LARGE SCALE GENOMIC DNA]</scope>
    <source>
        <strain evidence="1 2">DSM 53668</strain>
    </source>
</reference>
<dbReference type="Gene3D" id="2.160.20.10">
    <property type="entry name" value="Single-stranded right-handed beta-helix, Pectin lyase-like"/>
    <property type="match status" value="1"/>
</dbReference>
<name>A0A0F6YL33_9BACT</name>
<accession>A0A0F6YL33</accession>
<dbReference type="PROSITE" id="PS51257">
    <property type="entry name" value="PROKAR_LIPOPROTEIN"/>
    <property type="match status" value="1"/>
</dbReference>
<dbReference type="SUPFAM" id="SSF51126">
    <property type="entry name" value="Pectin lyase-like"/>
    <property type="match status" value="1"/>
</dbReference>